<organism evidence="4 5">
    <name type="scientific">Clostridium argentinense CDC 2741</name>
    <dbReference type="NCBI Taxonomy" id="1418104"/>
    <lineage>
        <taxon>Bacteria</taxon>
        <taxon>Bacillati</taxon>
        <taxon>Bacillota</taxon>
        <taxon>Clostridia</taxon>
        <taxon>Eubacteriales</taxon>
        <taxon>Clostridiaceae</taxon>
        <taxon>Clostridium</taxon>
    </lineage>
</organism>
<dbReference type="InterPro" id="IPR000086">
    <property type="entry name" value="NUDIX_hydrolase_dom"/>
</dbReference>
<dbReference type="PANTHER" id="PTHR43046:SF2">
    <property type="entry name" value="8-OXO-DGTP DIPHOSPHATASE-RELATED"/>
    <property type="match status" value="1"/>
</dbReference>
<dbReference type="GO" id="GO:0016787">
    <property type="term" value="F:hydrolase activity"/>
    <property type="evidence" value="ECO:0007669"/>
    <property type="project" value="UniProtKB-KW"/>
</dbReference>
<dbReference type="PANTHER" id="PTHR43046">
    <property type="entry name" value="GDP-MANNOSE MANNOSYL HYDROLASE"/>
    <property type="match status" value="1"/>
</dbReference>
<dbReference type="OrthoDB" id="9786032at2"/>
<accession>A0A0C1TVL6</accession>
<gene>
    <name evidence="4" type="ORF">U732_761</name>
</gene>
<proteinExistence type="predicted"/>
<dbReference type="STRING" id="29341.RSJ17_06605"/>
<dbReference type="Pfam" id="PF00293">
    <property type="entry name" value="NUDIX"/>
    <property type="match status" value="1"/>
</dbReference>
<dbReference type="PROSITE" id="PS51462">
    <property type="entry name" value="NUDIX"/>
    <property type="match status" value="1"/>
</dbReference>
<dbReference type="Gene3D" id="3.90.79.10">
    <property type="entry name" value="Nucleoside Triphosphate Pyrophosphohydrolase"/>
    <property type="match status" value="1"/>
</dbReference>
<evidence type="ECO:0000256" key="1">
    <source>
        <dbReference type="ARBA" id="ARBA00001946"/>
    </source>
</evidence>
<protein>
    <submittedName>
        <fullName evidence="4">NUDIX domain protein</fullName>
    </submittedName>
</protein>
<keyword evidence="2" id="KW-0378">Hydrolase</keyword>
<keyword evidence="5" id="KW-1185">Reference proteome</keyword>
<comment type="cofactor">
    <cofactor evidence="1">
        <name>Mg(2+)</name>
        <dbReference type="ChEBI" id="CHEBI:18420"/>
    </cofactor>
</comment>
<evidence type="ECO:0000313" key="4">
    <source>
        <dbReference type="EMBL" id="KIE44774.1"/>
    </source>
</evidence>
<evidence type="ECO:0000313" key="5">
    <source>
        <dbReference type="Proteomes" id="UP000031366"/>
    </source>
</evidence>
<evidence type="ECO:0000256" key="2">
    <source>
        <dbReference type="ARBA" id="ARBA00022801"/>
    </source>
</evidence>
<dbReference type="Proteomes" id="UP000031366">
    <property type="component" value="Unassembled WGS sequence"/>
</dbReference>
<feature type="domain" description="Nudix hydrolase" evidence="3">
    <location>
        <begin position="16"/>
        <end position="143"/>
    </location>
</feature>
<sequence>MGEKTFGIRLENEKYKDRIGVYVIILNNSDKVATVKTEKGYFLIGGGIKKGETHRECLIRECLEETGYDIEIKEFICKSDRYHYSDSLNCYFHPIGYFNIADLKCKVQEPIETDHKLEWISIKELEERMYLEHQIWAIEQASNL</sequence>
<name>A0A0C1TVL6_9CLOT</name>
<reference evidence="4 5" key="1">
    <citation type="journal article" date="2015" name="Infect. Genet. Evol.">
        <title>Genomic sequences of six botulinum neurotoxin-producing strains representing three clostridial species illustrate the mobility and diversity of botulinum neurotoxin genes.</title>
        <authorList>
            <person name="Smith T.J."/>
            <person name="Hill K.K."/>
            <person name="Xie G."/>
            <person name="Foley B.T."/>
            <person name="Williamson C.H."/>
            <person name="Foster J.T."/>
            <person name="Johnson S.L."/>
            <person name="Chertkov O."/>
            <person name="Teshima H."/>
            <person name="Gibbons H.S."/>
            <person name="Johnsky L.A."/>
            <person name="Karavis M.A."/>
            <person name="Smith L.A."/>
        </authorList>
    </citation>
    <scope>NUCLEOTIDE SEQUENCE [LARGE SCALE GENOMIC DNA]</scope>
    <source>
        <strain evidence="4 5">CDC 2741</strain>
    </source>
</reference>
<dbReference type="AlphaFoldDB" id="A0A0C1TVL6"/>
<dbReference type="RefSeq" id="WP_039636833.1">
    <property type="nucleotide sequence ID" value="NZ_AYSO01000020.1"/>
</dbReference>
<evidence type="ECO:0000259" key="3">
    <source>
        <dbReference type="PROSITE" id="PS51462"/>
    </source>
</evidence>
<dbReference type="SUPFAM" id="SSF55811">
    <property type="entry name" value="Nudix"/>
    <property type="match status" value="1"/>
</dbReference>
<comment type="caution">
    <text evidence="4">The sequence shown here is derived from an EMBL/GenBank/DDBJ whole genome shotgun (WGS) entry which is preliminary data.</text>
</comment>
<dbReference type="InterPro" id="IPR015797">
    <property type="entry name" value="NUDIX_hydrolase-like_dom_sf"/>
</dbReference>
<dbReference type="EMBL" id="AYSO01000020">
    <property type="protein sequence ID" value="KIE44774.1"/>
    <property type="molecule type" value="Genomic_DNA"/>
</dbReference>
<dbReference type="CDD" id="cd04684">
    <property type="entry name" value="NUDIX_Hydrolase"/>
    <property type="match status" value="1"/>
</dbReference>